<organism evidence="1 2">
    <name type="scientific">Pachysolen tannophilus NRRL Y-2460</name>
    <dbReference type="NCBI Taxonomy" id="669874"/>
    <lineage>
        <taxon>Eukaryota</taxon>
        <taxon>Fungi</taxon>
        <taxon>Dikarya</taxon>
        <taxon>Ascomycota</taxon>
        <taxon>Saccharomycotina</taxon>
        <taxon>Pichiomycetes</taxon>
        <taxon>Pachysolenaceae</taxon>
        <taxon>Pachysolen</taxon>
    </lineage>
</organism>
<dbReference type="Proteomes" id="UP000094236">
    <property type="component" value="Unassembled WGS sequence"/>
</dbReference>
<name>A0A1E4TNS1_PACTA</name>
<gene>
    <name evidence="1" type="ORF">PACTADRAFT_51961</name>
</gene>
<evidence type="ECO:0000313" key="2">
    <source>
        <dbReference type="Proteomes" id="UP000094236"/>
    </source>
</evidence>
<evidence type="ECO:0000313" key="1">
    <source>
        <dbReference type="EMBL" id="ODV93362.1"/>
    </source>
</evidence>
<dbReference type="AlphaFoldDB" id="A0A1E4TNS1"/>
<proteinExistence type="predicted"/>
<sequence>MKYIQVRFLGSLQKFIKSPSLSNVQKFSYSTCFKSRTTLNPIFFDILPPSDLNGEPKSLLLLSTPQHISMITSKSIGLQEKYPNLQIVTGSIDSIFPHNCRNGYSELWANEYFEILDSVRLHADSDADLDHITKKGLKNDNNWKLVNSMLNIQFNKNELVLNISNTIFYNNEPSTLFYFQGKQINDNSQKNSGYNLLSLKIKIPSSLFENINLDGKFEKINFSNFLKKLSFNDEELIITDCKYNLIKKINGKGAAIFLENNSDILACRKEVKVFAKIIDLSSKSQNLEHYQVLAGGGGSWSTKSAMLALSPDCAKYLKSGCKVEFYMVDNSSNEKIQKNSILKKDERRKGIYVECCSQETKFQNEDVVNGDEIVVKDCFSAGCEKGFKFNGINYTSSGELMHVET</sequence>
<dbReference type="EMBL" id="KV454018">
    <property type="protein sequence ID" value="ODV93362.1"/>
    <property type="molecule type" value="Genomic_DNA"/>
</dbReference>
<keyword evidence="2" id="KW-1185">Reference proteome</keyword>
<dbReference type="OrthoDB" id="4080562at2759"/>
<evidence type="ECO:0008006" key="3">
    <source>
        <dbReference type="Google" id="ProtNLM"/>
    </source>
</evidence>
<protein>
    <recommendedName>
        <fullName evidence="3">FIST domain-containing protein</fullName>
    </recommendedName>
</protein>
<accession>A0A1E4TNS1</accession>
<reference evidence="2" key="1">
    <citation type="submission" date="2016-05" db="EMBL/GenBank/DDBJ databases">
        <title>Comparative genomics of biotechnologically important yeasts.</title>
        <authorList>
            <consortium name="DOE Joint Genome Institute"/>
            <person name="Riley R."/>
            <person name="Haridas S."/>
            <person name="Wolfe K.H."/>
            <person name="Lopes M.R."/>
            <person name="Hittinger C.T."/>
            <person name="Goker M."/>
            <person name="Salamov A."/>
            <person name="Wisecaver J."/>
            <person name="Long T.M."/>
            <person name="Aerts A.L."/>
            <person name="Barry K."/>
            <person name="Choi C."/>
            <person name="Clum A."/>
            <person name="Coughlan A.Y."/>
            <person name="Deshpande S."/>
            <person name="Douglass A.P."/>
            <person name="Hanson S.J."/>
            <person name="Klenk H.-P."/>
            <person name="Labutti K."/>
            <person name="Lapidus A."/>
            <person name="Lindquist E."/>
            <person name="Lipzen A."/>
            <person name="Meier-Kolthoff J.P."/>
            <person name="Ohm R.A."/>
            <person name="Otillar R.P."/>
            <person name="Pangilinan J."/>
            <person name="Peng Y."/>
            <person name="Rokas A."/>
            <person name="Rosa C.A."/>
            <person name="Scheuner C."/>
            <person name="Sibirny A.A."/>
            <person name="Slot J.C."/>
            <person name="Stielow J.B."/>
            <person name="Sun H."/>
            <person name="Kurtzman C.P."/>
            <person name="Blackwell M."/>
            <person name="Grigoriev I.V."/>
            <person name="Jeffries T.W."/>
        </authorList>
    </citation>
    <scope>NUCLEOTIDE SEQUENCE [LARGE SCALE GENOMIC DNA]</scope>
    <source>
        <strain evidence="2">NRRL Y-2460</strain>
    </source>
</reference>